<dbReference type="SUPFAM" id="SSF53686">
    <property type="entry name" value="Tryptophan synthase beta subunit-like PLP-dependent enzymes"/>
    <property type="match status" value="1"/>
</dbReference>
<accession>A0A1M5B2Q3</accession>
<dbReference type="Pfam" id="PF00291">
    <property type="entry name" value="PALP"/>
    <property type="match status" value="1"/>
</dbReference>
<dbReference type="InterPro" id="IPR004450">
    <property type="entry name" value="Thr_synthase-like"/>
</dbReference>
<organism evidence="8 9">
    <name type="scientific">Lactonifactor longoviformis DSM 17459</name>
    <dbReference type="NCBI Taxonomy" id="1122155"/>
    <lineage>
        <taxon>Bacteria</taxon>
        <taxon>Bacillati</taxon>
        <taxon>Bacillota</taxon>
        <taxon>Clostridia</taxon>
        <taxon>Eubacteriales</taxon>
        <taxon>Clostridiaceae</taxon>
        <taxon>Lactonifactor</taxon>
    </lineage>
</organism>
<evidence type="ECO:0000259" key="7">
    <source>
        <dbReference type="Pfam" id="PF00291"/>
    </source>
</evidence>
<dbReference type="Gene3D" id="3.40.50.1100">
    <property type="match status" value="2"/>
</dbReference>
<comment type="cofactor">
    <cofactor evidence="1 6">
        <name>pyridoxal 5'-phosphate</name>
        <dbReference type="ChEBI" id="CHEBI:597326"/>
    </cofactor>
</comment>
<name>A0A1M5B2Q3_9CLOT</name>
<dbReference type="OrthoDB" id="9778118at2"/>
<keyword evidence="4" id="KW-0456">Lyase</keyword>
<feature type="domain" description="Tryptophan synthase beta chain-like PALP" evidence="7">
    <location>
        <begin position="71"/>
        <end position="376"/>
    </location>
</feature>
<dbReference type="InterPro" id="IPR036052">
    <property type="entry name" value="TrpB-like_PALP_sf"/>
</dbReference>
<dbReference type="GO" id="GO:0006567">
    <property type="term" value="P:L-threonine catabolic process"/>
    <property type="evidence" value="ECO:0007669"/>
    <property type="project" value="TreeGrafter"/>
</dbReference>
<dbReference type="Proteomes" id="UP000184245">
    <property type="component" value="Unassembled WGS sequence"/>
</dbReference>
<evidence type="ECO:0000256" key="2">
    <source>
        <dbReference type="ARBA" id="ARBA00005517"/>
    </source>
</evidence>
<dbReference type="GO" id="GO:0004794">
    <property type="term" value="F:threonine deaminase activity"/>
    <property type="evidence" value="ECO:0007669"/>
    <property type="project" value="TreeGrafter"/>
</dbReference>
<comment type="similarity">
    <text evidence="2">Belongs to the threonine synthase family.</text>
</comment>
<dbReference type="GO" id="GO:0003941">
    <property type="term" value="F:L-serine ammonia-lyase activity"/>
    <property type="evidence" value="ECO:0007669"/>
    <property type="project" value="TreeGrafter"/>
</dbReference>
<evidence type="ECO:0000256" key="5">
    <source>
        <dbReference type="NCBIfam" id="TIGR00260"/>
    </source>
</evidence>
<dbReference type="STRING" id="1122155.SAMN02745158_03463"/>
<protein>
    <recommendedName>
        <fullName evidence="5">Threonine synthase</fullName>
        <ecNumber evidence="5">4.2.3.1</ecNumber>
    </recommendedName>
</protein>
<dbReference type="InterPro" id="IPR001926">
    <property type="entry name" value="TrpB-like_PALP"/>
</dbReference>
<dbReference type="GO" id="GO:0006565">
    <property type="term" value="P:L-serine catabolic process"/>
    <property type="evidence" value="ECO:0007669"/>
    <property type="project" value="TreeGrafter"/>
</dbReference>
<gene>
    <name evidence="8" type="ORF">SAMN02745158_03463</name>
</gene>
<evidence type="ECO:0000313" key="9">
    <source>
        <dbReference type="Proteomes" id="UP000184245"/>
    </source>
</evidence>
<evidence type="ECO:0000313" key="8">
    <source>
        <dbReference type="EMBL" id="SHF36738.1"/>
    </source>
</evidence>
<dbReference type="EMBL" id="FQVI01000023">
    <property type="protein sequence ID" value="SHF36738.1"/>
    <property type="molecule type" value="Genomic_DNA"/>
</dbReference>
<feature type="modified residue" description="N6-(pyridoxal phosphate)lysine" evidence="6">
    <location>
        <position position="108"/>
    </location>
</feature>
<evidence type="ECO:0000256" key="3">
    <source>
        <dbReference type="ARBA" id="ARBA00022898"/>
    </source>
</evidence>
<reference evidence="8 9" key="1">
    <citation type="submission" date="2016-11" db="EMBL/GenBank/DDBJ databases">
        <authorList>
            <person name="Jaros S."/>
            <person name="Januszkiewicz K."/>
            <person name="Wedrychowicz H."/>
        </authorList>
    </citation>
    <scope>NUCLEOTIDE SEQUENCE [LARGE SCALE GENOMIC DNA]</scope>
    <source>
        <strain evidence="8 9">DSM 17459</strain>
    </source>
</reference>
<dbReference type="NCBIfam" id="TIGR00260">
    <property type="entry name" value="thrC"/>
    <property type="match status" value="1"/>
</dbReference>
<dbReference type="RefSeq" id="WP_072853974.1">
    <property type="nucleotide sequence ID" value="NZ_FQVI01000023.1"/>
</dbReference>
<keyword evidence="9" id="KW-1185">Reference proteome</keyword>
<keyword evidence="3 6" id="KW-0663">Pyridoxal phosphate</keyword>
<dbReference type="GO" id="GO:0004795">
    <property type="term" value="F:threonine synthase activity"/>
    <property type="evidence" value="ECO:0007669"/>
    <property type="project" value="UniProtKB-UniRule"/>
</dbReference>
<dbReference type="PANTHER" id="PTHR48078:SF6">
    <property type="entry name" value="L-THREONINE DEHYDRATASE CATABOLIC TDCB"/>
    <property type="match status" value="1"/>
</dbReference>
<dbReference type="GO" id="GO:0009097">
    <property type="term" value="P:isoleucine biosynthetic process"/>
    <property type="evidence" value="ECO:0007669"/>
    <property type="project" value="TreeGrafter"/>
</dbReference>
<evidence type="ECO:0000256" key="1">
    <source>
        <dbReference type="ARBA" id="ARBA00001933"/>
    </source>
</evidence>
<sequence>MEQVYFICHTCGESFPMGKESLCPKCGSILTVAYEREYLREAGRALKGEGKESMWDYQRVLPPVKRENIVTFQEGCTKIKKSRVLGEELGLDGLFFKDETTNPTGSFKDRSVSVCVSMAKEFGCPGIVVSSSGNGGASTGAYGTKGEIDTIIFVPETTPVGKVAQAIAYGGKVIKVRGNFSCSYRAAVQMAQQKGYMNVTTTFLSPFGLEGYKIIGYEIFDQMGEVPDYIVIPVGAGPVLYGIYKSFAELMDMGYTEKLPRLVCVQAKGCAPISEAWQENRKVIGCKNPRSVASAISDPLLGYEQDGDITVEAIRKTCGYGLTAEDSEILEAGRALAQKEGIFVEPSSAATMAAVRQMKEQGILKPGDTCVCLLTGHGLKDSSAYIPEGLEIPVINTIEELS</sequence>
<dbReference type="PANTHER" id="PTHR48078">
    <property type="entry name" value="THREONINE DEHYDRATASE, MITOCHONDRIAL-RELATED"/>
    <property type="match status" value="1"/>
</dbReference>
<dbReference type="EC" id="4.2.3.1" evidence="5"/>
<dbReference type="AlphaFoldDB" id="A0A1M5B2Q3"/>
<dbReference type="InterPro" id="IPR050147">
    <property type="entry name" value="Ser/Thr_Dehydratase"/>
</dbReference>
<evidence type="ECO:0000256" key="4">
    <source>
        <dbReference type="ARBA" id="ARBA00023239"/>
    </source>
</evidence>
<dbReference type="CDD" id="cd01563">
    <property type="entry name" value="Thr-synth_1"/>
    <property type="match status" value="1"/>
</dbReference>
<dbReference type="GO" id="GO:0009088">
    <property type="term" value="P:threonine biosynthetic process"/>
    <property type="evidence" value="ECO:0007669"/>
    <property type="project" value="UniProtKB-UniRule"/>
</dbReference>
<proteinExistence type="inferred from homology"/>
<evidence type="ECO:0000256" key="6">
    <source>
        <dbReference type="PIRSR" id="PIRSR604450-51"/>
    </source>
</evidence>